<keyword evidence="7 15" id="KW-0812">Transmembrane</keyword>
<feature type="transmembrane region" description="Helical" evidence="15">
    <location>
        <begin position="31"/>
        <end position="49"/>
    </location>
</feature>
<comment type="function">
    <text evidence="1">Membrane-anchoring subunit of succinate dehydrogenase (SDH).</text>
</comment>
<proteinExistence type="inferred from homology"/>
<evidence type="ECO:0000256" key="5">
    <source>
        <dbReference type="ARBA" id="ARBA00020076"/>
    </source>
</evidence>
<dbReference type="PROSITE" id="PS01001">
    <property type="entry name" value="SDH_CYT_2"/>
    <property type="match status" value="1"/>
</dbReference>
<keyword evidence="9" id="KW-0813">Transport</keyword>
<evidence type="ECO:0000256" key="15">
    <source>
        <dbReference type="SAM" id="Phobius"/>
    </source>
</evidence>
<evidence type="ECO:0000256" key="13">
    <source>
        <dbReference type="ARBA" id="ARBA00025912"/>
    </source>
</evidence>
<dbReference type="InterPro" id="IPR000701">
    <property type="entry name" value="SuccDH_FuR_B_TM-su"/>
</dbReference>
<dbReference type="Pfam" id="PF01127">
    <property type="entry name" value="Sdh_cyt"/>
    <property type="match status" value="1"/>
</dbReference>
<evidence type="ECO:0000313" key="16">
    <source>
        <dbReference type="EMBL" id="CEG20359.1"/>
    </source>
</evidence>
<comment type="subcellular location">
    <subcellularLocation>
        <location evidence="2">Membrane</location>
        <topology evidence="2">Multi-pass membrane protein</topology>
    </subcellularLocation>
</comment>
<sequence length="127" mass="14122">MSRSRPLSPHLSVYKLPITAWLSITHRITGVLLLMGLTLFTWLLISLHWTSGQLWGLLDSWIGVLLVKVVLGGCVAALCYHYYNGIRHLFWDCGIGFSKSEATFSGWLMLGFAVTSLIGLGFIGFFS</sequence>
<evidence type="ECO:0000256" key="6">
    <source>
        <dbReference type="ARBA" id="ARBA00022617"/>
    </source>
</evidence>
<dbReference type="SUPFAM" id="SSF81343">
    <property type="entry name" value="Fumarate reductase respiratory complex transmembrane subunits"/>
    <property type="match status" value="1"/>
</dbReference>
<feature type="transmembrane region" description="Helical" evidence="15">
    <location>
        <begin position="104"/>
        <end position="126"/>
    </location>
</feature>
<protein>
    <recommendedName>
        <fullName evidence="5">Succinate dehydrogenase cytochrome b556 subunit</fullName>
    </recommendedName>
</protein>
<dbReference type="GO" id="GO:0006099">
    <property type="term" value="P:tricarboxylic acid cycle"/>
    <property type="evidence" value="ECO:0007669"/>
    <property type="project" value="UniProtKB-UniPathway"/>
</dbReference>
<evidence type="ECO:0000313" key="17">
    <source>
        <dbReference type="Proteomes" id="UP000055047"/>
    </source>
</evidence>
<dbReference type="InterPro" id="IPR018495">
    <property type="entry name" value="Succ_DH_cyt_bsu_CS"/>
</dbReference>
<gene>
    <name evidence="16" type="primary">sdhC</name>
    <name evidence="16" type="ORF">ANAPHAGO_00208</name>
</gene>
<dbReference type="RefSeq" id="WP_196755393.1">
    <property type="nucleotide sequence ID" value="NZ_CCXQ01000003.1"/>
</dbReference>
<dbReference type="EMBL" id="CCXQ01000003">
    <property type="protein sequence ID" value="CEG20359.1"/>
    <property type="molecule type" value="Genomic_DNA"/>
</dbReference>
<evidence type="ECO:0000256" key="9">
    <source>
        <dbReference type="ARBA" id="ARBA00022982"/>
    </source>
</evidence>
<feature type="transmembrane region" description="Helical" evidence="15">
    <location>
        <begin position="61"/>
        <end position="83"/>
    </location>
</feature>
<evidence type="ECO:0000256" key="11">
    <source>
        <dbReference type="ARBA" id="ARBA00023004"/>
    </source>
</evidence>
<evidence type="ECO:0000256" key="14">
    <source>
        <dbReference type="PIRSR" id="PIRSR000178-1"/>
    </source>
</evidence>
<dbReference type="NCBIfam" id="TIGR02970">
    <property type="entry name" value="succ_dehyd_cytB"/>
    <property type="match status" value="1"/>
</dbReference>
<evidence type="ECO:0000256" key="2">
    <source>
        <dbReference type="ARBA" id="ARBA00004141"/>
    </source>
</evidence>
<reference evidence="16 17" key="1">
    <citation type="submission" date="2014-09" db="EMBL/GenBank/DDBJ databases">
        <authorList>
            <person name="Loux Valentin"/>
            <person name="Dugat Thibaut"/>
        </authorList>
    </citation>
    <scope>NUCLEOTIDE SEQUENCE [LARGE SCALE GENOMIC DNA]</scope>
    <source>
        <strain evidence="16 17">BOV-10_179</strain>
    </source>
</reference>
<dbReference type="PIRSF" id="PIRSF000178">
    <property type="entry name" value="SDH_cyt_b560"/>
    <property type="match status" value="1"/>
</dbReference>
<keyword evidence="12 15" id="KW-0472">Membrane</keyword>
<evidence type="ECO:0000256" key="10">
    <source>
        <dbReference type="ARBA" id="ARBA00022989"/>
    </source>
</evidence>
<comment type="similarity">
    <text evidence="4">Belongs to the cytochrome b560 family.</text>
</comment>
<dbReference type="GO" id="GO:0046872">
    <property type="term" value="F:metal ion binding"/>
    <property type="evidence" value="ECO:0007669"/>
    <property type="project" value="UniProtKB-KW"/>
</dbReference>
<keyword evidence="9" id="KW-0249">Electron transport</keyword>
<evidence type="ECO:0000256" key="12">
    <source>
        <dbReference type="ARBA" id="ARBA00023136"/>
    </source>
</evidence>
<feature type="binding site" description="axial binding residue" evidence="14">
    <location>
        <position position="81"/>
    </location>
    <ligand>
        <name>heme</name>
        <dbReference type="ChEBI" id="CHEBI:30413"/>
        <note>ligand shared with second transmembrane subunit</note>
    </ligand>
    <ligandPart>
        <name>Fe</name>
        <dbReference type="ChEBI" id="CHEBI:18248"/>
    </ligandPart>
</feature>
<evidence type="ECO:0000256" key="1">
    <source>
        <dbReference type="ARBA" id="ARBA00004050"/>
    </source>
</evidence>
<dbReference type="UniPathway" id="UPA00223"/>
<dbReference type="PROSITE" id="PS01000">
    <property type="entry name" value="SDH_CYT_1"/>
    <property type="match status" value="1"/>
</dbReference>
<comment type="subunit">
    <text evidence="13">Part of an enzyme complex containing four subunits: a flavoprotein, an iron-sulfur protein, plus two membrane-anchoring proteins, SdhC and SdhD. The complex can form homotrimers.</text>
</comment>
<dbReference type="GO" id="GO:0016020">
    <property type="term" value="C:membrane"/>
    <property type="evidence" value="ECO:0007669"/>
    <property type="project" value="UniProtKB-SubCell"/>
</dbReference>
<evidence type="ECO:0000256" key="8">
    <source>
        <dbReference type="ARBA" id="ARBA00022723"/>
    </source>
</evidence>
<evidence type="ECO:0000256" key="7">
    <source>
        <dbReference type="ARBA" id="ARBA00022692"/>
    </source>
</evidence>
<keyword evidence="8 14" id="KW-0479">Metal-binding</keyword>
<evidence type="ECO:0000256" key="3">
    <source>
        <dbReference type="ARBA" id="ARBA00005163"/>
    </source>
</evidence>
<keyword evidence="10 15" id="KW-1133">Transmembrane helix</keyword>
<dbReference type="Proteomes" id="UP000055047">
    <property type="component" value="Unassembled WGS sequence"/>
</dbReference>
<dbReference type="Gene3D" id="1.20.1300.10">
    <property type="entry name" value="Fumarate reductase/succinate dehydrogenase, transmembrane subunit"/>
    <property type="match status" value="1"/>
</dbReference>
<dbReference type="InterPro" id="IPR034804">
    <property type="entry name" value="SQR/QFR_C/D"/>
</dbReference>
<accession>A0A098EDH8</accession>
<keyword evidence="6 14" id="KW-0349">Heme</keyword>
<organism evidence="16 17">
    <name type="scientific">Anaplasma phagocytophilum</name>
    <name type="common">Ehrlichia phagocytophila</name>
    <dbReference type="NCBI Taxonomy" id="948"/>
    <lineage>
        <taxon>Bacteria</taxon>
        <taxon>Pseudomonadati</taxon>
        <taxon>Pseudomonadota</taxon>
        <taxon>Alphaproteobacteria</taxon>
        <taxon>Rickettsiales</taxon>
        <taxon>Anaplasmataceae</taxon>
        <taxon>Anaplasma</taxon>
        <taxon>phagocytophilum group</taxon>
    </lineage>
</organism>
<dbReference type="PANTHER" id="PTHR10978">
    <property type="entry name" value="SUCCINATE DEHYDROGENASE CYTOCHROME B560 SUBUNIT"/>
    <property type="match status" value="1"/>
</dbReference>
<comment type="cofactor">
    <cofactor evidence="14">
        <name>heme</name>
        <dbReference type="ChEBI" id="CHEBI:30413"/>
    </cofactor>
    <text evidence="14">The heme is bound between the two transmembrane subunits.</text>
</comment>
<dbReference type="AlphaFoldDB" id="A0A098EDH8"/>
<keyword evidence="11 14" id="KW-0408">Iron</keyword>
<dbReference type="PANTHER" id="PTHR10978:SF5">
    <property type="entry name" value="SUCCINATE DEHYDROGENASE CYTOCHROME B560 SUBUNIT, MITOCHONDRIAL"/>
    <property type="match status" value="1"/>
</dbReference>
<dbReference type="GO" id="GO:0009055">
    <property type="term" value="F:electron transfer activity"/>
    <property type="evidence" value="ECO:0007669"/>
    <property type="project" value="InterPro"/>
</dbReference>
<name>A0A098EDH8_ANAPH</name>
<dbReference type="CDD" id="cd03499">
    <property type="entry name" value="SQR_TypeC_SdhC"/>
    <property type="match status" value="1"/>
</dbReference>
<dbReference type="InterPro" id="IPR014314">
    <property type="entry name" value="Succ_DH_cytb556"/>
</dbReference>
<evidence type="ECO:0000256" key="4">
    <source>
        <dbReference type="ARBA" id="ARBA00007244"/>
    </source>
</evidence>
<comment type="pathway">
    <text evidence="3">Carbohydrate metabolism; tricarboxylic acid cycle.</text>
</comment>